<name>A0ABS1BSK9_9NEIS</name>
<dbReference type="Proteomes" id="UP000614058">
    <property type="component" value="Unassembled WGS sequence"/>
</dbReference>
<proteinExistence type="predicted"/>
<sequence length="844" mass="96513">MSDFTIVPKNIPTVYAYADTRFAGCLKIGYTERDAAQRVAEQYPVKLPQQSYEIVFNETALRENGTFFDDRAIHKRLSAQGFQRENGEWFRCSLKDVQAAFIAERQSKPLSDGLSRTHDFPMRPEQQAAVEKTAAYFREFQREEGITPHFLWNAKMRFGKTFAAYQLAKEMGWKRVLVLTFKPAVLSAWREDLLSHTDFAGWQFVSNYEEDLSFDAADKTRPLVFFGSFQDLLGKDKSGGIKAKNEQVHTVNWDCVIFDEYHYGAWREKSKDLFDKEEQAAIKTIEAELADMEADNPDYFDEKLLPITTSHYLYLSGTPFRAISSGEFIEEQIFNWTYPDEQKAKKAWQPENGANPYAALPGMKMFTYTLPESIRHVAEQGEFDEFDLNAFFAAEGSGKDARFKNEEYVQKWLDLIRGSYRDTIVEDLKLGKEKPPMPFSDVRLLGVLQHTFWFLPNVAACFAMRNLIAQKQNRFYHDYEIIVCAGSGAGIGAEALKPVQAAMKGALDTKTITLSCGKLTTGVSVAPWSSVLMLRNLSSPETYFQTAFRVQTPWVLKNPAADAARREEIVKHECYIFDFAPNRALKQVQEYACKLDNDPNTSPEQKVKDFISVLPIFSYDGSAMREIDAEGVLDYALSGTTATLLAKRWESALLVNVDNVTLQRLLNSEEAMKALSRIEKFRTLNQDLETIINKSEAVKNAKKQAAEEGRDLTAKEKKALSDAEKEYKSKRKEIQEKLIAFATRVPVFMYLSDKREHTLQDVITQLEPELFRRVTGLYVRDFHLLERLNVFNGALMNDAVFKFKRYEDSSFDYAGEALNRYQKDRIGGFNTSLTVAEHQNLYGK</sequence>
<keyword evidence="1" id="KW-0175">Coiled coil</keyword>
<dbReference type="RefSeq" id="WP_200522387.1">
    <property type="nucleotide sequence ID" value="NZ_JAEHNZ010000002.1"/>
</dbReference>
<evidence type="ECO:0000313" key="3">
    <source>
        <dbReference type="EMBL" id="MBK0396243.1"/>
    </source>
</evidence>
<keyword evidence="4" id="KW-1185">Reference proteome</keyword>
<dbReference type="EMBL" id="JAEHNZ010000002">
    <property type="protein sequence ID" value="MBK0396243.1"/>
    <property type="molecule type" value="Genomic_DNA"/>
</dbReference>
<dbReference type="Pfam" id="PF04851">
    <property type="entry name" value="ResIII"/>
    <property type="match status" value="1"/>
</dbReference>
<feature type="domain" description="Bacteriophage T5 Orf172 DNA-binding" evidence="2">
    <location>
        <begin position="20"/>
        <end position="104"/>
    </location>
</feature>
<comment type="caution">
    <text evidence="3">The sequence shown here is derived from an EMBL/GenBank/DDBJ whole genome shotgun (WGS) entry which is preliminary data.</text>
</comment>
<accession>A0ABS1BSK9</accession>
<gene>
    <name evidence="3" type="ORF">JDW22_06535</name>
</gene>
<dbReference type="InterPro" id="IPR018306">
    <property type="entry name" value="Phage_T5_Orf172_DNA-bd"/>
</dbReference>
<evidence type="ECO:0000313" key="4">
    <source>
        <dbReference type="Proteomes" id="UP000614058"/>
    </source>
</evidence>
<reference evidence="3 4" key="1">
    <citation type="journal article" date="2021" name="Pathogens">
        <title>Isolation and Characterization of Kingella bonacorsii sp. nov., A Novel Kingella Species Detected in a Stable Periodontitis Subject.</title>
        <authorList>
            <person name="Antezack A."/>
            <person name="Boxberger M."/>
            <person name="Rolland C."/>
            <person name="Monnet-Corti V."/>
            <person name="La Scola B."/>
        </authorList>
    </citation>
    <scope>NUCLEOTIDE SEQUENCE [LARGE SCALE GENOMIC DNA]</scope>
    <source>
        <strain evidence="3 4">Marseille-Q4569</strain>
    </source>
</reference>
<dbReference type="Gene3D" id="3.40.50.300">
    <property type="entry name" value="P-loop containing nucleotide triphosphate hydrolases"/>
    <property type="match status" value="1"/>
</dbReference>
<protein>
    <submittedName>
        <fullName evidence="3">GIY-YIG nuclease family protein</fullName>
    </submittedName>
</protein>
<dbReference type="Pfam" id="PF10544">
    <property type="entry name" value="T5orf172"/>
    <property type="match status" value="1"/>
</dbReference>
<dbReference type="SMART" id="SM00974">
    <property type="entry name" value="T5orf172"/>
    <property type="match status" value="1"/>
</dbReference>
<dbReference type="InterPro" id="IPR006935">
    <property type="entry name" value="Helicase/UvrB_N"/>
</dbReference>
<organism evidence="3 4">
    <name type="scientific">Kingella bonacorsii</name>
    <dbReference type="NCBI Taxonomy" id="2796361"/>
    <lineage>
        <taxon>Bacteria</taxon>
        <taxon>Pseudomonadati</taxon>
        <taxon>Pseudomonadota</taxon>
        <taxon>Betaproteobacteria</taxon>
        <taxon>Neisseriales</taxon>
        <taxon>Neisseriaceae</taxon>
        <taxon>Kingella</taxon>
    </lineage>
</organism>
<evidence type="ECO:0000256" key="1">
    <source>
        <dbReference type="SAM" id="Coils"/>
    </source>
</evidence>
<evidence type="ECO:0000259" key="2">
    <source>
        <dbReference type="SMART" id="SM00974"/>
    </source>
</evidence>
<feature type="coiled-coil region" evidence="1">
    <location>
        <begin position="688"/>
        <end position="740"/>
    </location>
</feature>
<dbReference type="SUPFAM" id="SSF52540">
    <property type="entry name" value="P-loop containing nucleoside triphosphate hydrolases"/>
    <property type="match status" value="1"/>
</dbReference>
<dbReference type="InterPro" id="IPR027417">
    <property type="entry name" value="P-loop_NTPase"/>
</dbReference>